<protein>
    <recommendedName>
        <fullName evidence="8">Reverse transcriptase domain-containing protein</fullName>
    </recommendedName>
</protein>
<feature type="domain" description="Reverse transcriptase" evidence="8">
    <location>
        <begin position="147"/>
        <end position="209"/>
    </location>
</feature>
<keyword evidence="5" id="KW-0255">Endonuclease</keyword>
<sequence length="433" mass="49543">MDECFGAYEDFIAVYIDDILVFSENEKDHVKHLKKMLSICKKEGLVLSIIADISNSCKLDIINPEMTIQGKPLKQVTPAQKEQFKKHTDALLQLGVIRKSSSRHRTRAMMVSLGTTVDPITGKEIRGKERMVFDYRTLNENTNKDHGFLQVAMDEESIPWTAFITPEGLYEWLVMPFGLKNAPAVFQRKMDECFGAYEDFIAVYIDDILNGKPKELILPISEDRRPKQRWAYRATGYGGPLLKVQYYASVLENEKSEKFQREISEELRKIENQLSAHEPLTKRQVKELVIEIAQQPKLVEAEAPKLTEELKSQTIEAVESIETPAVGFSKASGVGTTTQQTGITIKQNNFIIQAVINLLEELKTVKEDVKELRQETRKGKAVAENEQFLEELNKKLEKLSIGGEKLHKPKGPYYVFKDAYRILKEEQEKQKTK</sequence>
<evidence type="ECO:0000256" key="4">
    <source>
        <dbReference type="ARBA" id="ARBA00022722"/>
    </source>
</evidence>
<dbReference type="OrthoDB" id="1914518at2759"/>
<dbReference type="Pfam" id="PF07028">
    <property type="entry name" value="DUF1319"/>
    <property type="match status" value="1"/>
</dbReference>
<dbReference type="GO" id="GO:0003964">
    <property type="term" value="F:RNA-directed DNA polymerase activity"/>
    <property type="evidence" value="ECO:0007669"/>
    <property type="project" value="UniProtKB-KW"/>
</dbReference>
<dbReference type="InterPro" id="IPR000477">
    <property type="entry name" value="RT_dom"/>
</dbReference>
<keyword evidence="7" id="KW-0695">RNA-directed DNA polymerase</keyword>
<dbReference type="GO" id="GO:0006508">
    <property type="term" value="P:proteolysis"/>
    <property type="evidence" value="ECO:0007669"/>
    <property type="project" value="UniProtKB-KW"/>
</dbReference>
<evidence type="ECO:0000313" key="10">
    <source>
        <dbReference type="Proteomes" id="UP000326396"/>
    </source>
</evidence>
<keyword evidence="3" id="KW-0548">Nucleotidyltransferase</keyword>
<keyword evidence="4" id="KW-0540">Nuclease</keyword>
<dbReference type="EMBL" id="SZYD01000002">
    <property type="protein sequence ID" value="KAD7117727.1"/>
    <property type="molecule type" value="Genomic_DNA"/>
</dbReference>
<dbReference type="PANTHER" id="PTHR24559">
    <property type="entry name" value="TRANSPOSON TY3-I GAG-POL POLYPROTEIN"/>
    <property type="match status" value="1"/>
</dbReference>
<dbReference type="InterPro" id="IPR043128">
    <property type="entry name" value="Rev_trsase/Diguanyl_cyclase"/>
</dbReference>
<evidence type="ECO:0000256" key="7">
    <source>
        <dbReference type="ARBA" id="ARBA00022918"/>
    </source>
</evidence>
<evidence type="ECO:0000259" key="8">
    <source>
        <dbReference type="Pfam" id="PF00078"/>
    </source>
</evidence>
<proteinExistence type="predicted"/>
<dbReference type="Proteomes" id="UP000326396">
    <property type="component" value="Linkage Group LG10"/>
</dbReference>
<dbReference type="FunFam" id="3.10.10.10:FF:000007">
    <property type="entry name" value="Retrovirus-related Pol polyprotein from transposon 17.6-like Protein"/>
    <property type="match status" value="1"/>
</dbReference>
<evidence type="ECO:0000256" key="1">
    <source>
        <dbReference type="ARBA" id="ARBA00022670"/>
    </source>
</evidence>
<dbReference type="Gene3D" id="3.30.70.270">
    <property type="match status" value="2"/>
</dbReference>
<comment type="caution">
    <text evidence="9">The sequence shown here is derived from an EMBL/GenBank/DDBJ whole genome shotgun (WGS) entry which is preliminary data.</text>
</comment>
<dbReference type="CDD" id="cd01647">
    <property type="entry name" value="RT_LTR"/>
    <property type="match status" value="1"/>
</dbReference>
<dbReference type="SUPFAM" id="SSF56672">
    <property type="entry name" value="DNA/RNA polymerases"/>
    <property type="match status" value="2"/>
</dbReference>
<dbReference type="GO" id="GO:0004519">
    <property type="term" value="F:endonuclease activity"/>
    <property type="evidence" value="ECO:0007669"/>
    <property type="project" value="UniProtKB-KW"/>
</dbReference>
<name>A0A5N6PXG3_9ASTR</name>
<dbReference type="AlphaFoldDB" id="A0A5N6PXG3"/>
<keyword evidence="2" id="KW-0808">Transferase</keyword>
<dbReference type="InterPro" id="IPR010746">
    <property type="entry name" value="CYMV_Orf1"/>
</dbReference>
<keyword evidence="1" id="KW-0645">Protease</keyword>
<evidence type="ECO:0000256" key="5">
    <source>
        <dbReference type="ARBA" id="ARBA00022759"/>
    </source>
</evidence>
<organism evidence="9 10">
    <name type="scientific">Mikania micrantha</name>
    <name type="common">bitter vine</name>
    <dbReference type="NCBI Taxonomy" id="192012"/>
    <lineage>
        <taxon>Eukaryota</taxon>
        <taxon>Viridiplantae</taxon>
        <taxon>Streptophyta</taxon>
        <taxon>Embryophyta</taxon>
        <taxon>Tracheophyta</taxon>
        <taxon>Spermatophyta</taxon>
        <taxon>Magnoliopsida</taxon>
        <taxon>eudicotyledons</taxon>
        <taxon>Gunneridae</taxon>
        <taxon>Pentapetalae</taxon>
        <taxon>asterids</taxon>
        <taxon>campanulids</taxon>
        <taxon>Asterales</taxon>
        <taxon>Asteraceae</taxon>
        <taxon>Asteroideae</taxon>
        <taxon>Heliantheae alliance</taxon>
        <taxon>Eupatorieae</taxon>
        <taxon>Mikania</taxon>
    </lineage>
</organism>
<evidence type="ECO:0000256" key="6">
    <source>
        <dbReference type="ARBA" id="ARBA00022801"/>
    </source>
</evidence>
<gene>
    <name evidence="9" type="ORF">E3N88_04995</name>
</gene>
<dbReference type="InterPro" id="IPR043502">
    <property type="entry name" value="DNA/RNA_pol_sf"/>
</dbReference>
<dbReference type="InterPro" id="IPR053134">
    <property type="entry name" value="RNA-dir_DNA_polymerase"/>
</dbReference>
<keyword evidence="10" id="KW-1185">Reference proteome</keyword>
<evidence type="ECO:0000256" key="2">
    <source>
        <dbReference type="ARBA" id="ARBA00022679"/>
    </source>
</evidence>
<reference evidence="9 10" key="1">
    <citation type="submission" date="2019-05" db="EMBL/GenBank/DDBJ databases">
        <title>Mikania micrantha, genome provides insights into the molecular mechanism of rapid growth.</title>
        <authorList>
            <person name="Liu B."/>
        </authorList>
    </citation>
    <scope>NUCLEOTIDE SEQUENCE [LARGE SCALE GENOMIC DNA]</scope>
    <source>
        <strain evidence="9">NLD-2019</strain>
        <tissue evidence="9">Leaf</tissue>
    </source>
</reference>
<accession>A0A5N6PXG3</accession>
<evidence type="ECO:0000313" key="9">
    <source>
        <dbReference type="EMBL" id="KAD7117727.1"/>
    </source>
</evidence>
<dbReference type="Pfam" id="PF00078">
    <property type="entry name" value="RVT_1"/>
    <property type="match status" value="1"/>
</dbReference>
<dbReference type="PANTHER" id="PTHR24559:SF444">
    <property type="entry name" value="REVERSE TRANSCRIPTASE DOMAIN-CONTAINING PROTEIN"/>
    <property type="match status" value="1"/>
</dbReference>
<dbReference type="Gene3D" id="3.10.10.10">
    <property type="entry name" value="HIV Type 1 Reverse Transcriptase, subunit A, domain 1"/>
    <property type="match status" value="2"/>
</dbReference>
<dbReference type="GO" id="GO:0008233">
    <property type="term" value="F:peptidase activity"/>
    <property type="evidence" value="ECO:0007669"/>
    <property type="project" value="UniProtKB-KW"/>
</dbReference>
<evidence type="ECO:0000256" key="3">
    <source>
        <dbReference type="ARBA" id="ARBA00022695"/>
    </source>
</evidence>
<keyword evidence="6" id="KW-0378">Hydrolase</keyword>